<organism evidence="3 4">
    <name type="scientific">Diplocarpon coronariae</name>
    <dbReference type="NCBI Taxonomy" id="2795749"/>
    <lineage>
        <taxon>Eukaryota</taxon>
        <taxon>Fungi</taxon>
        <taxon>Dikarya</taxon>
        <taxon>Ascomycota</taxon>
        <taxon>Pezizomycotina</taxon>
        <taxon>Leotiomycetes</taxon>
        <taxon>Helotiales</taxon>
        <taxon>Drepanopezizaceae</taxon>
        <taxon>Diplocarpon</taxon>
    </lineage>
</organism>
<proteinExistence type="predicted"/>
<protein>
    <submittedName>
        <fullName evidence="3">Hemolysin-type calcium-binding protein</fullName>
    </submittedName>
</protein>
<evidence type="ECO:0000313" key="4">
    <source>
        <dbReference type="Proteomes" id="UP000242519"/>
    </source>
</evidence>
<keyword evidence="2" id="KW-0472">Membrane</keyword>
<feature type="region of interest" description="Disordered" evidence="1">
    <location>
        <begin position="257"/>
        <end position="282"/>
    </location>
</feature>
<sequence>MASASDPLLADPERQSTSSYASSSRNPNIQTTGNEHTSLLPKFTKRISLPQFALPKISLSTFAVSRPTLPTLNARSILPALPYSTTVHPTLHTRSSSLLFLLPAFIVFILLGPSHINTPNVVFLAFALARQLFILIAHFSTRFFVIRIELVNPRLKAVRERTREGVVRTGIALLVDGAVLLGLLVTLSLGAAEVDQHRGGGLMEAGVVLGFLGFGLLLISIPDFGSPELVTMSVSVEKSSANVHKLSTSLTFGQVEGEELDEEAAETEDDHAGNDKNRRRCC</sequence>
<dbReference type="AlphaFoldDB" id="A0A218YU61"/>
<feature type="transmembrane region" description="Helical" evidence="2">
    <location>
        <begin position="201"/>
        <end position="219"/>
    </location>
</feature>
<dbReference type="EMBL" id="MZNU01000384">
    <property type="protein sequence ID" value="OWO98696.1"/>
    <property type="molecule type" value="Genomic_DNA"/>
</dbReference>
<keyword evidence="2" id="KW-0812">Transmembrane</keyword>
<evidence type="ECO:0000256" key="1">
    <source>
        <dbReference type="SAM" id="MobiDB-lite"/>
    </source>
</evidence>
<name>A0A218YU61_9HELO</name>
<comment type="caution">
    <text evidence="3">The sequence shown here is derived from an EMBL/GenBank/DDBJ whole genome shotgun (WGS) entry which is preliminary data.</text>
</comment>
<feature type="compositionally biased region" description="Acidic residues" evidence="1">
    <location>
        <begin position="257"/>
        <end position="269"/>
    </location>
</feature>
<feature type="transmembrane region" description="Helical" evidence="2">
    <location>
        <begin position="166"/>
        <end position="189"/>
    </location>
</feature>
<reference evidence="3 4" key="1">
    <citation type="submission" date="2017-04" db="EMBL/GenBank/DDBJ databases">
        <title>Draft genome sequence of Marssonina coronaria NL1: causal agent of apple blotch.</title>
        <authorList>
            <person name="Cheng Q."/>
        </authorList>
    </citation>
    <scope>NUCLEOTIDE SEQUENCE [LARGE SCALE GENOMIC DNA]</scope>
    <source>
        <strain evidence="3 4">NL1</strain>
    </source>
</reference>
<dbReference type="InParanoid" id="A0A218YU61"/>
<feature type="compositionally biased region" description="Polar residues" evidence="1">
    <location>
        <begin position="25"/>
        <end position="35"/>
    </location>
</feature>
<feature type="region of interest" description="Disordered" evidence="1">
    <location>
        <begin position="1"/>
        <end position="35"/>
    </location>
</feature>
<evidence type="ECO:0000313" key="3">
    <source>
        <dbReference type="EMBL" id="OWO98696.1"/>
    </source>
</evidence>
<evidence type="ECO:0000256" key="2">
    <source>
        <dbReference type="SAM" id="Phobius"/>
    </source>
</evidence>
<gene>
    <name evidence="3" type="ORF">B2J93_5853</name>
</gene>
<accession>A0A218YU61</accession>
<dbReference type="OrthoDB" id="3536305at2759"/>
<keyword evidence="4" id="KW-1185">Reference proteome</keyword>
<keyword evidence="2" id="KW-1133">Transmembrane helix</keyword>
<dbReference type="Proteomes" id="UP000242519">
    <property type="component" value="Unassembled WGS sequence"/>
</dbReference>
<feature type="transmembrane region" description="Helical" evidence="2">
    <location>
        <begin position="98"/>
        <end position="116"/>
    </location>
</feature>
<feature type="transmembrane region" description="Helical" evidence="2">
    <location>
        <begin position="122"/>
        <end position="145"/>
    </location>
</feature>